<comment type="similarity">
    <text evidence="1">Belongs to the S-100 family.</text>
</comment>
<evidence type="ECO:0000256" key="4">
    <source>
        <dbReference type="ARBA" id="ARBA00022837"/>
    </source>
</evidence>
<dbReference type="EMBL" id="JAHFZB010000032">
    <property type="protein sequence ID" value="KAK6471402.1"/>
    <property type="molecule type" value="Genomic_DNA"/>
</dbReference>
<evidence type="ECO:0000313" key="6">
    <source>
        <dbReference type="EMBL" id="KAK6471402.1"/>
    </source>
</evidence>
<organism evidence="6 7">
    <name type="scientific">Huso huso</name>
    <name type="common">Beluga</name>
    <name type="synonym">Acipenser huso</name>
    <dbReference type="NCBI Taxonomy" id="61971"/>
    <lineage>
        <taxon>Eukaryota</taxon>
        <taxon>Metazoa</taxon>
        <taxon>Chordata</taxon>
        <taxon>Craniata</taxon>
        <taxon>Vertebrata</taxon>
        <taxon>Euteleostomi</taxon>
        <taxon>Actinopterygii</taxon>
        <taxon>Chondrostei</taxon>
        <taxon>Acipenseriformes</taxon>
        <taxon>Acipenseridae</taxon>
        <taxon>Huso</taxon>
    </lineage>
</organism>
<accession>A0ABR0YFG8</accession>
<dbReference type="Gene3D" id="1.10.238.10">
    <property type="entry name" value="EF-hand"/>
    <property type="match status" value="1"/>
</dbReference>
<dbReference type="InterPro" id="IPR018247">
    <property type="entry name" value="EF_Hand_1_Ca_BS"/>
</dbReference>
<dbReference type="SMART" id="SM00054">
    <property type="entry name" value="EFh"/>
    <property type="match status" value="1"/>
</dbReference>
<reference evidence="6 7" key="1">
    <citation type="submission" date="2021-05" db="EMBL/GenBank/DDBJ databases">
        <authorList>
            <person name="Zahm M."/>
            <person name="Klopp C."/>
            <person name="Cabau C."/>
            <person name="Kuhl H."/>
            <person name="Suciu R."/>
            <person name="Ciorpac M."/>
            <person name="Holostenco D."/>
            <person name="Gessner J."/>
            <person name="Wuertz S."/>
            <person name="Hohne C."/>
            <person name="Stock M."/>
            <person name="Gislard M."/>
            <person name="Lluch J."/>
            <person name="Milhes M."/>
            <person name="Lampietro C."/>
            <person name="Lopez Roques C."/>
            <person name="Donnadieu C."/>
            <person name="Du K."/>
            <person name="Schartl M."/>
            <person name="Guiguen Y."/>
        </authorList>
    </citation>
    <scope>NUCLEOTIDE SEQUENCE [LARGE SCALE GENOMIC DNA]</scope>
    <source>
        <strain evidence="6">Hh-F2</strain>
        <tissue evidence="6">Blood</tissue>
    </source>
</reference>
<dbReference type="PROSITE" id="PS00303">
    <property type="entry name" value="S100_CABP"/>
    <property type="match status" value="1"/>
</dbReference>
<protein>
    <submittedName>
        <fullName evidence="6">Protein S100-A1-like</fullName>
    </submittedName>
</protein>
<evidence type="ECO:0000256" key="1">
    <source>
        <dbReference type="ARBA" id="ARBA00007323"/>
    </source>
</evidence>
<dbReference type="PANTHER" id="PTHR11639:SF119">
    <property type="entry name" value="PROTEIN S100"/>
    <property type="match status" value="1"/>
</dbReference>
<name>A0ABR0YFG8_HUSHU</name>
<dbReference type="InterPro" id="IPR002048">
    <property type="entry name" value="EF_hand_dom"/>
</dbReference>
<dbReference type="Pfam" id="PF01023">
    <property type="entry name" value="S_100"/>
    <property type="match status" value="1"/>
</dbReference>
<gene>
    <name evidence="6" type="ORF">HHUSO_G29805</name>
</gene>
<feature type="domain" description="EF-hand" evidence="5">
    <location>
        <begin position="49"/>
        <end position="84"/>
    </location>
</feature>
<dbReference type="InterPro" id="IPR013787">
    <property type="entry name" value="S100_Ca-bd_sub"/>
</dbReference>
<proteinExistence type="inferred from homology"/>
<dbReference type="CDD" id="cd00213">
    <property type="entry name" value="S-100"/>
    <property type="match status" value="1"/>
</dbReference>
<evidence type="ECO:0000256" key="3">
    <source>
        <dbReference type="ARBA" id="ARBA00022737"/>
    </source>
</evidence>
<keyword evidence="2" id="KW-0479">Metal-binding</keyword>
<keyword evidence="7" id="KW-1185">Reference proteome</keyword>
<dbReference type="SUPFAM" id="SSF47473">
    <property type="entry name" value="EF-hand"/>
    <property type="match status" value="1"/>
</dbReference>
<dbReference type="PROSITE" id="PS00018">
    <property type="entry name" value="EF_HAND_1"/>
    <property type="match status" value="1"/>
</dbReference>
<sequence length="160" mass="17910">MSQLEGAMAAMIKVFHKYSGKEGDKYTLSNGELKDLIKNELGNFLGDPKDKGAVDGIMKQLDANKDGQVDFNEYVVLIGALTMACNEFFKDQKKWRGDPRTGLTNQRRHCGHGERPGGVAECRRCGVIHSRHCLCSMHCISLCTELYWSLSFCLSLYHSS</sequence>
<dbReference type="PANTHER" id="PTHR11639">
    <property type="entry name" value="S100 CALCIUM-BINDING PROTEIN"/>
    <property type="match status" value="1"/>
</dbReference>
<comment type="caution">
    <text evidence="6">The sequence shown here is derived from an EMBL/GenBank/DDBJ whole genome shotgun (WGS) entry which is preliminary data.</text>
</comment>
<evidence type="ECO:0000256" key="2">
    <source>
        <dbReference type="ARBA" id="ARBA00022723"/>
    </source>
</evidence>
<dbReference type="InterPro" id="IPR011992">
    <property type="entry name" value="EF-hand-dom_pair"/>
</dbReference>
<evidence type="ECO:0000259" key="5">
    <source>
        <dbReference type="PROSITE" id="PS50222"/>
    </source>
</evidence>
<dbReference type="SMART" id="SM01394">
    <property type="entry name" value="S_100"/>
    <property type="match status" value="1"/>
</dbReference>
<dbReference type="PROSITE" id="PS50222">
    <property type="entry name" value="EF_HAND_2"/>
    <property type="match status" value="1"/>
</dbReference>
<evidence type="ECO:0000313" key="7">
    <source>
        <dbReference type="Proteomes" id="UP001369086"/>
    </source>
</evidence>
<keyword evidence="3" id="KW-0677">Repeat</keyword>
<keyword evidence="4" id="KW-0106">Calcium</keyword>
<dbReference type="InterPro" id="IPR034325">
    <property type="entry name" value="S-100_dom"/>
</dbReference>
<dbReference type="InterPro" id="IPR001751">
    <property type="entry name" value="S100/CaBP7/8-like_CS"/>
</dbReference>
<dbReference type="Proteomes" id="UP001369086">
    <property type="component" value="Unassembled WGS sequence"/>
</dbReference>